<reference evidence="3 4" key="1">
    <citation type="submission" date="2019-02" db="EMBL/GenBank/DDBJ databases">
        <title>Genome sequencing of the rare red list fungi Bondarzewia mesenterica.</title>
        <authorList>
            <person name="Buettner E."/>
            <person name="Kellner H."/>
        </authorList>
    </citation>
    <scope>NUCLEOTIDE SEQUENCE [LARGE SCALE GENOMIC DNA]</scope>
    <source>
        <strain evidence="3 4">DSM 108281</strain>
    </source>
</reference>
<feature type="coiled-coil region" evidence="1">
    <location>
        <begin position="574"/>
        <end position="615"/>
    </location>
</feature>
<feature type="coiled-coil region" evidence="1">
    <location>
        <begin position="461"/>
        <end position="536"/>
    </location>
</feature>
<dbReference type="PANTHER" id="PTHR47357:SF1">
    <property type="entry name" value="SPINDLE POLE BODY COMPONENT 110"/>
    <property type="match status" value="1"/>
</dbReference>
<feature type="compositionally biased region" description="Polar residues" evidence="2">
    <location>
        <begin position="1623"/>
        <end position="1633"/>
    </location>
</feature>
<feature type="coiled-coil region" evidence="1">
    <location>
        <begin position="966"/>
        <end position="1194"/>
    </location>
</feature>
<feature type="compositionally biased region" description="Pro residues" evidence="2">
    <location>
        <begin position="1400"/>
        <end position="1411"/>
    </location>
</feature>
<feature type="compositionally biased region" description="Polar residues" evidence="2">
    <location>
        <begin position="1"/>
        <end position="14"/>
    </location>
</feature>
<dbReference type="OrthoDB" id="10255344at2759"/>
<organism evidence="3 4">
    <name type="scientific">Bondarzewia mesenterica</name>
    <dbReference type="NCBI Taxonomy" id="1095465"/>
    <lineage>
        <taxon>Eukaryota</taxon>
        <taxon>Fungi</taxon>
        <taxon>Dikarya</taxon>
        <taxon>Basidiomycota</taxon>
        <taxon>Agaricomycotina</taxon>
        <taxon>Agaricomycetes</taxon>
        <taxon>Russulales</taxon>
        <taxon>Bondarzewiaceae</taxon>
        <taxon>Bondarzewia</taxon>
    </lineage>
</organism>
<dbReference type="GO" id="GO:0005200">
    <property type="term" value="F:structural constituent of cytoskeleton"/>
    <property type="evidence" value="ECO:0007669"/>
    <property type="project" value="TreeGrafter"/>
</dbReference>
<feature type="region of interest" description="Disordered" evidence="2">
    <location>
        <begin position="1"/>
        <end position="29"/>
    </location>
</feature>
<sequence>MFGHTSLLSRTSASILPPHPSRPRPPEAPQASTLFLIMSLWNSVPHSEPSEIAALKKQIANQDIKYSHLESELFKTKERFDETKATLNETHQKLRTEADRAVDLERRLEQCTGNYDKEKLFRQNAETALDAASEKVKAGEAAARELQATIETLSSRENGSTSAVSALQREKTKLEAHVRELEVNMQQVVYATSPGKSRINRPRSSEFSDVKMANLQRELKEARSASSRHESELQKAKDKLARAQSDLVKIENEKIVVERKMAKEVSRLEEQVSEKNDEIERLKSMQGDGELAGEREEELIRRVEEEEAKVAAMEKLMWSSGNVKDLETALHKAEKKLASEIAKVKTVEERNLELVSEKEEALDLLDETRIQVENLTRAVQERDARIEFLDTQERELRSQLVHARNEEYAKRPGSATFDEGLLADGDVSMFPAHSTPVPYSSEPLSAHIPSDPPDDITTAHVEKLLSAIERLRTERDGLRRNLEYLEAESKFAVQALESKLAAAPASGDLSEQEHLIEQLRVEVHALQERLSAASQSRPKPIHNPALELMATASLVMVSHLQSSLDSHDKDFEELEGTRAELDLLQLQLDDATTVNEDQQRIIVELDEALNQTQSRLQTCLQDLHNTEYKRDELVARLNIGQTHLTELKAEHGQTQKDLAETEEQLAEYARVFEAVESERDSLRCKSTTSSWIALQSQQLAAMSSGEVTRTLKVQIEELEGRVSRRTEQVGLHQHDIKRLEVNLRLQEDRVAEISQELETVITEKQSMVEDCAEAREMRDIALRRVENIEEELENLEAKLQVLETERETEATTLIGIWADAISQSRSEIYTLRSTLFETHTANTGLLDHIATQEETVTALWDDKEFALEVAEEEKALSDERARQATVAFAVSQLELQRTGRYVAAQRDEKTRLEDQLKLVQGELTSRMTEIGALQKQLEAVRSEHTQEYANAKAFHEAKTTNLELEFQHLQQVNGELESQQSRLQKELERSEAELRSLVGEGAERARAEEQLEQLRKDFSEQTKLLHARIAEATTDLQQAQAARAEADKAQKASLEELVQSKAELEEKLKASLERSEADKRLAGELDSIRTAHKDELQAIQDQLDRAVHDLEDVARAKDELEASLQRTVDEISQSKSELEQRLSEASAARTALENEVGQANSRHTREMVEVQERLKSVQDEAVDLRTRLEEEAASHARDRVVQERYKTLQSVEAELRQEISILRTKGEQANTLLLDLEKEKLALEQETTSLGAALQRQISLQNFLEKKAKDSEHDMSKLNADLEQLRANCARSEEAAKSAQMELTLRSTQHEHTLSTLRRQLEVLRSTPKQEEIIADLNEKIQIMDQLMRSKTQEIEENDDRFIELLKEKKKLTAKVESLNRKVQSLQNKLAAAKEATPKPKLPPQTPPAPPAALVHAPAPTPSRVSPPAPSAANVFTVSHARPGPSAPYSPSTPRFRSRMTPGPSALTRPKTPESRPPTPERPMSVLRAKTPEQRQKLAQPDFSGPMQTTSSIGKKRPAPEDPDEYASVQGFTAEGALDPTRGIDSSPPRMRKNLRTGFTPVRNTAARTMASFARGSPARMTDPAAISDVTNSPRSASRGELKAKRGWLGRIRGGSASAASSTQARILSSSRANIFERTSGGRAS</sequence>
<feature type="region of interest" description="Disordered" evidence="2">
    <location>
        <begin position="1392"/>
        <end position="1645"/>
    </location>
</feature>
<feature type="coiled-coil region" evidence="1">
    <location>
        <begin position="644"/>
        <end position="678"/>
    </location>
</feature>
<evidence type="ECO:0000313" key="4">
    <source>
        <dbReference type="Proteomes" id="UP000310158"/>
    </source>
</evidence>
<evidence type="ECO:0000256" key="1">
    <source>
        <dbReference type="SAM" id="Coils"/>
    </source>
</evidence>
<dbReference type="GO" id="GO:0005856">
    <property type="term" value="C:cytoskeleton"/>
    <property type="evidence" value="ECO:0007669"/>
    <property type="project" value="TreeGrafter"/>
</dbReference>
<dbReference type="PANTHER" id="PTHR47357">
    <property type="entry name" value="COP1-INTERACTIVE PROTEIN 1"/>
    <property type="match status" value="1"/>
</dbReference>
<keyword evidence="4" id="KW-1185">Reference proteome</keyword>
<feature type="coiled-coil region" evidence="1">
    <location>
        <begin position="52"/>
        <end position="184"/>
    </location>
</feature>
<keyword evidence="1" id="KW-0175">Coiled coil</keyword>
<dbReference type="Proteomes" id="UP000310158">
    <property type="component" value="Unassembled WGS sequence"/>
</dbReference>
<name>A0A4V3XGF7_9AGAM</name>
<protein>
    <submittedName>
        <fullName evidence="3">Uncharacterized protein</fullName>
    </submittedName>
</protein>
<accession>A0A4V3XGF7</accession>
<evidence type="ECO:0000313" key="3">
    <source>
        <dbReference type="EMBL" id="THH21203.1"/>
    </source>
</evidence>
<feature type="coiled-coil region" evidence="1">
    <location>
        <begin position="736"/>
        <end position="812"/>
    </location>
</feature>
<feature type="compositionally biased region" description="Pro residues" evidence="2">
    <location>
        <begin position="1419"/>
        <end position="1430"/>
    </location>
</feature>
<comment type="caution">
    <text evidence="3">The sequence shown here is derived from an EMBL/GenBank/DDBJ whole genome shotgun (WGS) entry which is preliminary data.</text>
</comment>
<gene>
    <name evidence="3" type="ORF">EW146_g292</name>
</gene>
<evidence type="ECO:0000256" key="2">
    <source>
        <dbReference type="SAM" id="MobiDB-lite"/>
    </source>
</evidence>
<feature type="coiled-coil region" evidence="1">
    <location>
        <begin position="1226"/>
        <end position="1302"/>
    </location>
</feature>
<feature type="region of interest" description="Disordered" evidence="2">
    <location>
        <begin position="220"/>
        <end position="239"/>
    </location>
</feature>
<proteinExistence type="predicted"/>
<dbReference type="EMBL" id="SGPL01000006">
    <property type="protein sequence ID" value="THH21203.1"/>
    <property type="molecule type" value="Genomic_DNA"/>
</dbReference>